<evidence type="ECO:0000256" key="10">
    <source>
        <dbReference type="HAMAP-Rule" id="MF_01405"/>
    </source>
</evidence>
<dbReference type="RefSeq" id="WP_166919264.1">
    <property type="nucleotide sequence ID" value="NZ_JAASRN010000002.1"/>
</dbReference>
<keyword evidence="13" id="KW-1185">Reference proteome</keyword>
<dbReference type="Gene3D" id="3.90.950.10">
    <property type="match status" value="1"/>
</dbReference>
<dbReference type="GO" id="GO:0009117">
    <property type="term" value="P:nucleotide metabolic process"/>
    <property type="evidence" value="ECO:0007669"/>
    <property type="project" value="UniProtKB-KW"/>
</dbReference>
<feature type="active site" description="Proton acceptor" evidence="10">
    <location>
        <position position="72"/>
    </location>
</feature>
<dbReference type="EC" id="3.6.1.66" evidence="10"/>
<evidence type="ECO:0000256" key="5">
    <source>
        <dbReference type="ARBA" id="ARBA00022801"/>
    </source>
</evidence>
<dbReference type="CDD" id="cd00515">
    <property type="entry name" value="HAM1"/>
    <property type="match status" value="1"/>
</dbReference>
<evidence type="ECO:0000313" key="13">
    <source>
        <dbReference type="Proteomes" id="UP000537126"/>
    </source>
</evidence>
<evidence type="ECO:0000256" key="11">
    <source>
        <dbReference type="RuleBase" id="RU003781"/>
    </source>
</evidence>
<comment type="caution">
    <text evidence="10">Lacks conserved residue(s) required for the propagation of feature annotation.</text>
</comment>
<evidence type="ECO:0000256" key="2">
    <source>
        <dbReference type="ARBA" id="ARBA00011738"/>
    </source>
</evidence>
<comment type="cofactor">
    <cofactor evidence="10">
        <name>Mg(2+)</name>
        <dbReference type="ChEBI" id="CHEBI:18420"/>
    </cofactor>
    <text evidence="10">Binds 1 Mg(2+) ion per subunit.</text>
</comment>
<feature type="binding site" evidence="10">
    <location>
        <position position="72"/>
    </location>
    <ligand>
        <name>Mg(2+)</name>
        <dbReference type="ChEBI" id="CHEBI:18420"/>
    </ligand>
</feature>
<evidence type="ECO:0000313" key="12">
    <source>
        <dbReference type="EMBL" id="NIK74002.1"/>
    </source>
</evidence>
<feature type="binding site" evidence="10">
    <location>
        <begin position="153"/>
        <end position="156"/>
    </location>
    <ligand>
        <name>substrate</name>
    </ligand>
</feature>
<reference evidence="12 13" key="1">
    <citation type="submission" date="2020-03" db="EMBL/GenBank/DDBJ databases">
        <title>Genomic Encyclopedia of Type Strains, Phase IV (KMG-IV): sequencing the most valuable type-strain genomes for metagenomic binning, comparative biology and taxonomic classification.</title>
        <authorList>
            <person name="Goeker M."/>
        </authorList>
    </citation>
    <scope>NUCLEOTIDE SEQUENCE [LARGE SCALE GENOMIC DNA]</scope>
    <source>
        <strain evidence="12 13">DSM 5718</strain>
    </source>
</reference>
<dbReference type="GO" id="GO:0046872">
    <property type="term" value="F:metal ion binding"/>
    <property type="evidence" value="ECO:0007669"/>
    <property type="project" value="UniProtKB-KW"/>
</dbReference>
<dbReference type="GO" id="GO:0036220">
    <property type="term" value="F:ITP diphosphatase activity"/>
    <property type="evidence" value="ECO:0007669"/>
    <property type="project" value="UniProtKB-UniRule"/>
</dbReference>
<evidence type="ECO:0000256" key="9">
    <source>
        <dbReference type="ARBA" id="ARBA00052017"/>
    </source>
</evidence>
<dbReference type="GO" id="GO:0005829">
    <property type="term" value="C:cytosol"/>
    <property type="evidence" value="ECO:0007669"/>
    <property type="project" value="TreeGrafter"/>
</dbReference>
<evidence type="ECO:0000256" key="3">
    <source>
        <dbReference type="ARBA" id="ARBA00022723"/>
    </source>
</evidence>
<comment type="caution">
    <text evidence="12">The sequence shown here is derived from an EMBL/GenBank/DDBJ whole genome shotgun (WGS) entry which is preliminary data.</text>
</comment>
<dbReference type="EMBL" id="JAASRN010000002">
    <property type="protein sequence ID" value="NIK74002.1"/>
    <property type="molecule type" value="Genomic_DNA"/>
</dbReference>
<dbReference type="GO" id="GO:0035870">
    <property type="term" value="F:dITP diphosphatase activity"/>
    <property type="evidence" value="ECO:0007669"/>
    <property type="project" value="UniProtKB-UniRule"/>
</dbReference>
<name>A0A846MRK6_9BACT</name>
<dbReference type="NCBIfam" id="TIGR00042">
    <property type="entry name" value="RdgB/HAM1 family non-canonical purine NTP pyrophosphatase"/>
    <property type="match status" value="1"/>
</dbReference>
<dbReference type="InterPro" id="IPR029001">
    <property type="entry name" value="ITPase-like_fam"/>
</dbReference>
<dbReference type="GO" id="GO:0009146">
    <property type="term" value="P:purine nucleoside triphosphate catabolic process"/>
    <property type="evidence" value="ECO:0007669"/>
    <property type="project" value="UniProtKB-UniRule"/>
</dbReference>
<evidence type="ECO:0000256" key="6">
    <source>
        <dbReference type="ARBA" id="ARBA00022842"/>
    </source>
</evidence>
<comment type="similarity">
    <text evidence="1 10 11">Belongs to the HAM1 NTPase family.</text>
</comment>
<gene>
    <name evidence="12" type="ORF">FHS56_001515</name>
</gene>
<comment type="subunit">
    <text evidence="2 10">Homodimer.</text>
</comment>
<dbReference type="PANTHER" id="PTHR11067:SF9">
    <property type="entry name" value="INOSINE TRIPHOSPHATE PYROPHOSPHATASE"/>
    <property type="match status" value="1"/>
</dbReference>
<feature type="binding site" evidence="10">
    <location>
        <begin position="8"/>
        <end position="13"/>
    </location>
    <ligand>
        <name>substrate</name>
    </ligand>
</feature>
<comment type="catalytic activity">
    <reaction evidence="10">
        <text>ITP + H2O = IMP + diphosphate + H(+)</text>
        <dbReference type="Rhea" id="RHEA:29399"/>
        <dbReference type="ChEBI" id="CHEBI:15377"/>
        <dbReference type="ChEBI" id="CHEBI:15378"/>
        <dbReference type="ChEBI" id="CHEBI:33019"/>
        <dbReference type="ChEBI" id="CHEBI:58053"/>
        <dbReference type="ChEBI" id="CHEBI:61402"/>
        <dbReference type="EC" id="3.6.1.66"/>
    </reaction>
</comment>
<evidence type="ECO:0000256" key="4">
    <source>
        <dbReference type="ARBA" id="ARBA00022741"/>
    </source>
</evidence>
<sequence length="198" mass="22237">METLCFATHNANKLKEVQKLFQEAGLPFSLLSLDDIGCTEDIAETASTLEGNALLKARHVWQHYKIPVFSDDTGLEVVALQGAPGVYSARYAGPQKNDQDNIKKLLAELQGIKNRQARFRTCIAFIDAEGQEHLFEGIVEGRITETPRGAEGFGYDPVFCPEGEKRTFAEMSLQEKNEISHRARAFQAFFQWLRIQVS</sequence>
<dbReference type="Proteomes" id="UP000537126">
    <property type="component" value="Unassembled WGS sequence"/>
</dbReference>
<dbReference type="GO" id="GO:0017111">
    <property type="term" value="F:ribonucleoside triphosphate phosphatase activity"/>
    <property type="evidence" value="ECO:0007669"/>
    <property type="project" value="InterPro"/>
</dbReference>
<feature type="binding site" evidence="10">
    <location>
        <position position="176"/>
    </location>
    <ligand>
        <name>substrate</name>
    </ligand>
</feature>
<accession>A0A846MRK6</accession>
<keyword evidence="6 10" id="KW-0460">Magnesium</keyword>
<evidence type="ECO:0000256" key="8">
    <source>
        <dbReference type="ARBA" id="ARBA00051875"/>
    </source>
</evidence>
<dbReference type="InterPro" id="IPR020922">
    <property type="entry name" value="dITP/XTP_pyrophosphatase"/>
</dbReference>
<feature type="binding site" evidence="10">
    <location>
        <position position="73"/>
    </location>
    <ligand>
        <name>substrate</name>
    </ligand>
</feature>
<comment type="catalytic activity">
    <reaction evidence="9 10">
        <text>XTP + H2O = XMP + diphosphate + H(+)</text>
        <dbReference type="Rhea" id="RHEA:28610"/>
        <dbReference type="ChEBI" id="CHEBI:15377"/>
        <dbReference type="ChEBI" id="CHEBI:15378"/>
        <dbReference type="ChEBI" id="CHEBI:33019"/>
        <dbReference type="ChEBI" id="CHEBI:57464"/>
        <dbReference type="ChEBI" id="CHEBI:61314"/>
        <dbReference type="EC" id="3.6.1.66"/>
    </reaction>
</comment>
<keyword evidence="3 10" id="KW-0479">Metal-binding</keyword>
<comment type="function">
    <text evidence="10">Pyrophosphatase that catalyzes the hydrolysis of nucleoside triphosphates to their monophosphate derivatives, with a high preference for the non-canonical purine nucleotides XTP (xanthosine triphosphate), dITP (deoxyinosine triphosphate) and ITP. Seems to function as a house-cleaning enzyme that removes non-canonical purine nucleotides from the nucleotide pool, thus preventing their incorporation into DNA/RNA and avoiding chromosomal lesions.</text>
</comment>
<keyword evidence="5 10" id="KW-0378">Hydrolase</keyword>
<dbReference type="FunFam" id="3.90.950.10:FF:000001">
    <property type="entry name" value="dITP/XTP pyrophosphatase"/>
    <property type="match status" value="1"/>
</dbReference>
<dbReference type="Pfam" id="PF01725">
    <property type="entry name" value="Ham1p_like"/>
    <property type="match status" value="1"/>
</dbReference>
<keyword evidence="4 10" id="KW-0547">Nucleotide-binding</keyword>
<dbReference type="SUPFAM" id="SSF52972">
    <property type="entry name" value="ITPase-like"/>
    <property type="match status" value="1"/>
</dbReference>
<dbReference type="GO" id="GO:0000166">
    <property type="term" value="F:nucleotide binding"/>
    <property type="evidence" value="ECO:0007669"/>
    <property type="project" value="UniProtKB-KW"/>
</dbReference>
<keyword evidence="7 10" id="KW-0546">Nucleotide metabolism</keyword>
<dbReference type="HAMAP" id="MF_01405">
    <property type="entry name" value="Non_canon_purine_NTPase"/>
    <property type="match status" value="1"/>
</dbReference>
<proteinExistence type="inferred from homology"/>
<evidence type="ECO:0000256" key="7">
    <source>
        <dbReference type="ARBA" id="ARBA00023080"/>
    </source>
</evidence>
<dbReference type="PANTHER" id="PTHR11067">
    <property type="entry name" value="INOSINE TRIPHOSPHATE PYROPHOSPHATASE/HAM1 PROTEIN"/>
    <property type="match status" value="1"/>
</dbReference>
<dbReference type="InterPro" id="IPR002637">
    <property type="entry name" value="RdgB/HAM1"/>
</dbReference>
<protein>
    <recommendedName>
        <fullName evidence="10">dITP/XTP pyrophosphatase</fullName>
        <ecNumber evidence="10">3.6.1.66</ecNumber>
    </recommendedName>
    <alternativeName>
        <fullName evidence="10">Non-canonical purine NTP pyrophosphatase</fullName>
    </alternativeName>
    <alternativeName>
        <fullName evidence="10">Non-standard purine NTP pyrophosphatase</fullName>
    </alternativeName>
    <alternativeName>
        <fullName evidence="10">Nucleoside-triphosphate diphosphatase</fullName>
    </alternativeName>
    <alternativeName>
        <fullName evidence="10">Nucleoside-triphosphate pyrophosphatase</fullName>
        <shortName evidence="10">NTPase</shortName>
    </alternativeName>
</protein>
<feature type="binding site" evidence="10">
    <location>
        <begin position="181"/>
        <end position="182"/>
    </location>
    <ligand>
        <name>substrate</name>
    </ligand>
</feature>
<dbReference type="GO" id="GO:0036222">
    <property type="term" value="F:XTP diphosphatase activity"/>
    <property type="evidence" value="ECO:0007669"/>
    <property type="project" value="UniProtKB-UniRule"/>
</dbReference>
<organism evidence="12 13">
    <name type="scientific">Thermonema lapsum</name>
    <dbReference type="NCBI Taxonomy" id="28195"/>
    <lineage>
        <taxon>Bacteria</taxon>
        <taxon>Pseudomonadati</taxon>
        <taxon>Bacteroidota</taxon>
        <taxon>Cytophagia</taxon>
        <taxon>Cytophagales</taxon>
        <taxon>Thermonemataceae</taxon>
        <taxon>Thermonema</taxon>
    </lineage>
</organism>
<dbReference type="AlphaFoldDB" id="A0A846MRK6"/>
<comment type="catalytic activity">
    <reaction evidence="8 10">
        <text>dITP + H2O = dIMP + diphosphate + H(+)</text>
        <dbReference type="Rhea" id="RHEA:28342"/>
        <dbReference type="ChEBI" id="CHEBI:15377"/>
        <dbReference type="ChEBI" id="CHEBI:15378"/>
        <dbReference type="ChEBI" id="CHEBI:33019"/>
        <dbReference type="ChEBI" id="CHEBI:61194"/>
        <dbReference type="ChEBI" id="CHEBI:61382"/>
        <dbReference type="EC" id="3.6.1.66"/>
    </reaction>
</comment>
<evidence type="ECO:0000256" key="1">
    <source>
        <dbReference type="ARBA" id="ARBA00008023"/>
    </source>
</evidence>